<reference evidence="1 2" key="1">
    <citation type="journal article" date="2009" name="J. Bacteriol.">
        <title>Complete genome sequence of Robiginitalea biformata HTCC2501.</title>
        <authorList>
            <person name="Oh H.M."/>
            <person name="Giovannoni S.J."/>
            <person name="Lee K."/>
            <person name="Ferriera S."/>
            <person name="Johnson J."/>
            <person name="Cho J.C."/>
        </authorList>
    </citation>
    <scope>NUCLEOTIDE SEQUENCE [LARGE SCALE GENOMIC DNA]</scope>
    <source>
        <strain evidence="2">ATCC BAA-864 / HTCC2501 / KCTC 12146</strain>
    </source>
</reference>
<dbReference type="eggNOG" id="ENOG5032RMQ">
    <property type="taxonomic scope" value="Bacteria"/>
</dbReference>
<evidence type="ECO:0000313" key="2">
    <source>
        <dbReference type="Proteomes" id="UP000009049"/>
    </source>
</evidence>
<evidence type="ECO:0000313" key="1">
    <source>
        <dbReference type="EMBL" id="EAR17076.1"/>
    </source>
</evidence>
<dbReference type="Proteomes" id="UP000009049">
    <property type="component" value="Chromosome"/>
</dbReference>
<gene>
    <name evidence="1" type="ordered locus">RB2501_09240</name>
</gene>
<keyword evidence="2" id="KW-1185">Reference proteome</keyword>
<dbReference type="EMBL" id="CP001712">
    <property type="protein sequence ID" value="EAR17076.1"/>
    <property type="molecule type" value="Genomic_DNA"/>
</dbReference>
<organism evidence="1 2">
    <name type="scientific">Robiginitalea biformata (strain ATCC BAA-864 / DSM 15991 / KCTC 12146 / HTCC2501)</name>
    <dbReference type="NCBI Taxonomy" id="313596"/>
    <lineage>
        <taxon>Bacteria</taxon>
        <taxon>Pseudomonadati</taxon>
        <taxon>Bacteroidota</taxon>
        <taxon>Flavobacteriia</taxon>
        <taxon>Flavobacteriales</taxon>
        <taxon>Flavobacteriaceae</taxon>
        <taxon>Robiginitalea</taxon>
    </lineage>
</organism>
<protein>
    <submittedName>
        <fullName evidence="1">Uncharacterized protein</fullName>
    </submittedName>
</protein>
<dbReference type="STRING" id="313596.RB2501_09240"/>
<name>A4CJG8_ROBBH</name>
<proteinExistence type="predicted"/>
<accession>A4CJG8</accession>
<dbReference type="AlphaFoldDB" id="A4CJG8"/>
<dbReference type="KEGG" id="rbi:RB2501_09240"/>
<dbReference type="HOGENOM" id="CLU_137778_1_0_10"/>
<sequence>MDPSKDFMDPTKDFMDSTIVFPDSERGNVVRPILTIIFTSVRYANGMILVFKHFFYRSYVGLSLWPFIILRNPALKADRVLINHERIHLRQQAELLVVFFYLWYAVEWTIRCICYLDTYQAYRNISFEREAYWHERDAEYLENRSAFRFVRYLFEPS</sequence>